<proteinExistence type="predicted"/>
<dbReference type="PANTHER" id="PTHR37318:SF1">
    <property type="entry name" value="BSL7504 PROTEIN"/>
    <property type="match status" value="1"/>
</dbReference>
<dbReference type="PANTHER" id="PTHR37318">
    <property type="entry name" value="BSL7504 PROTEIN"/>
    <property type="match status" value="1"/>
</dbReference>
<feature type="domain" description="Winged helix DNA-binding" evidence="1">
    <location>
        <begin position="15"/>
        <end position="93"/>
    </location>
</feature>
<dbReference type="EMBL" id="BAAAID010000133">
    <property type="protein sequence ID" value="GAA0961087.1"/>
    <property type="molecule type" value="Genomic_DNA"/>
</dbReference>
<organism evidence="2 3">
    <name type="scientific">Streptomyces rhizosphaericus</name>
    <dbReference type="NCBI Taxonomy" id="114699"/>
    <lineage>
        <taxon>Bacteria</taxon>
        <taxon>Bacillati</taxon>
        <taxon>Actinomycetota</taxon>
        <taxon>Actinomycetes</taxon>
        <taxon>Kitasatosporales</taxon>
        <taxon>Streptomycetaceae</taxon>
        <taxon>Streptomyces</taxon>
        <taxon>Streptomyces violaceusniger group</taxon>
    </lineage>
</organism>
<dbReference type="SUPFAM" id="SSF46785">
    <property type="entry name" value="Winged helix' DNA-binding domain"/>
    <property type="match status" value="1"/>
</dbReference>
<name>A0ABN1RPD0_9ACTN</name>
<evidence type="ECO:0000313" key="3">
    <source>
        <dbReference type="Proteomes" id="UP001500418"/>
    </source>
</evidence>
<dbReference type="InterPro" id="IPR036390">
    <property type="entry name" value="WH_DNA-bd_sf"/>
</dbReference>
<dbReference type="InterPro" id="IPR027395">
    <property type="entry name" value="WH_DNA-bd_dom"/>
</dbReference>
<dbReference type="InterPro" id="IPR036388">
    <property type="entry name" value="WH-like_DNA-bd_sf"/>
</dbReference>
<sequence length="105" mass="11725">MDPADFDTALLDPTRLSIVSLLVSVEWAEFGWVRESAGLSPSALSKQVSTLETRGYVEVKKGYVGKRPRTWLALTPTGRDALERHVAALRRVVEESQRAAERRDT</sequence>
<dbReference type="Proteomes" id="UP001500418">
    <property type="component" value="Unassembled WGS sequence"/>
</dbReference>
<dbReference type="Gene3D" id="1.10.10.10">
    <property type="entry name" value="Winged helix-like DNA-binding domain superfamily/Winged helix DNA-binding domain"/>
    <property type="match status" value="1"/>
</dbReference>
<protein>
    <submittedName>
        <fullName evidence="2">Transcriptional regulator</fullName>
    </submittedName>
</protein>
<evidence type="ECO:0000313" key="2">
    <source>
        <dbReference type="EMBL" id="GAA0961087.1"/>
    </source>
</evidence>
<gene>
    <name evidence="2" type="ORF">GCM10009575_095130</name>
</gene>
<evidence type="ECO:0000259" key="1">
    <source>
        <dbReference type="Pfam" id="PF13601"/>
    </source>
</evidence>
<dbReference type="Pfam" id="PF13601">
    <property type="entry name" value="HTH_34"/>
    <property type="match status" value="1"/>
</dbReference>
<comment type="caution">
    <text evidence="2">The sequence shown here is derived from an EMBL/GenBank/DDBJ whole genome shotgun (WGS) entry which is preliminary data.</text>
</comment>
<keyword evidence="3" id="KW-1185">Reference proteome</keyword>
<reference evidence="2 3" key="1">
    <citation type="journal article" date="2019" name="Int. J. Syst. Evol. Microbiol.">
        <title>The Global Catalogue of Microorganisms (GCM) 10K type strain sequencing project: providing services to taxonomists for standard genome sequencing and annotation.</title>
        <authorList>
            <consortium name="The Broad Institute Genomics Platform"/>
            <consortium name="The Broad Institute Genome Sequencing Center for Infectious Disease"/>
            <person name="Wu L."/>
            <person name="Ma J."/>
        </authorList>
    </citation>
    <scope>NUCLEOTIDE SEQUENCE [LARGE SCALE GENOMIC DNA]</scope>
    <source>
        <strain evidence="2 3">JCM 11444</strain>
    </source>
</reference>
<accession>A0ABN1RPD0</accession>